<dbReference type="PANTHER" id="PTHR33930">
    <property type="entry name" value="ALKYL HYDROPEROXIDE REDUCTASE AHPD"/>
    <property type="match status" value="1"/>
</dbReference>
<dbReference type="InterPro" id="IPR029032">
    <property type="entry name" value="AhpD-like"/>
</dbReference>
<dbReference type="NCBIfam" id="TIGR00778">
    <property type="entry name" value="ahpD_dom"/>
    <property type="match status" value="1"/>
</dbReference>
<dbReference type="SUPFAM" id="SSF69118">
    <property type="entry name" value="AhpD-like"/>
    <property type="match status" value="1"/>
</dbReference>
<organism evidence="2">
    <name type="scientific">Candidatus Iainarchaeum sp</name>
    <dbReference type="NCBI Taxonomy" id="3101447"/>
    <lineage>
        <taxon>Archaea</taxon>
        <taxon>Candidatus Iainarchaeota</taxon>
        <taxon>Candidatus Iainarchaeia</taxon>
        <taxon>Candidatus Iainarchaeales</taxon>
        <taxon>Candidatus Iainarchaeaceae</taxon>
        <taxon>Candidatus Iainarchaeum</taxon>
    </lineage>
</organism>
<name>A0A7T9DK06_9ARCH</name>
<dbReference type="EMBL" id="CP064981">
    <property type="protein sequence ID" value="QQR92759.1"/>
    <property type="molecule type" value="Genomic_DNA"/>
</dbReference>
<feature type="domain" description="Carboxymuconolactone decarboxylase-like" evidence="1">
    <location>
        <begin position="25"/>
        <end position="103"/>
    </location>
</feature>
<dbReference type="Gene3D" id="1.20.1290.10">
    <property type="entry name" value="AhpD-like"/>
    <property type="match status" value="1"/>
</dbReference>
<dbReference type="Pfam" id="PF02627">
    <property type="entry name" value="CMD"/>
    <property type="match status" value="1"/>
</dbReference>
<dbReference type="InterPro" id="IPR003779">
    <property type="entry name" value="CMD-like"/>
</dbReference>
<dbReference type="InterPro" id="IPR004675">
    <property type="entry name" value="AhpD_core"/>
</dbReference>
<proteinExistence type="predicted"/>
<sequence length="107" mass="11651">MPDLYPDEYLKASEKFKQVAGPVNEAYKAWHTQAMNAGALDKKTKELIALGIACAIRCEYCIDSHTQKAKAFGATAQEVAEVIQVATIVNAGSTISYGIQALEHYDN</sequence>
<dbReference type="Proteomes" id="UP000596004">
    <property type="component" value="Chromosome"/>
</dbReference>
<dbReference type="AlphaFoldDB" id="A0A7T9DK06"/>
<protein>
    <submittedName>
        <fullName evidence="2">Carboxymuconolactone decarboxylase family protein</fullName>
    </submittedName>
</protein>
<evidence type="ECO:0000259" key="1">
    <source>
        <dbReference type="Pfam" id="PF02627"/>
    </source>
</evidence>
<dbReference type="PANTHER" id="PTHR33930:SF2">
    <property type="entry name" value="BLR3452 PROTEIN"/>
    <property type="match status" value="1"/>
</dbReference>
<accession>A0A7T9DK06</accession>
<gene>
    <name evidence="2" type="ORF">IPJ89_00755</name>
</gene>
<evidence type="ECO:0000313" key="2">
    <source>
        <dbReference type="EMBL" id="QQR92759.1"/>
    </source>
</evidence>
<reference evidence="2" key="1">
    <citation type="submission" date="2020-11" db="EMBL/GenBank/DDBJ databases">
        <title>Connecting structure to function with the recovery of over 1000 high-quality activated sludge metagenome-assembled genomes encoding full-length rRNA genes using long-read sequencing.</title>
        <authorList>
            <person name="Singleton C.M."/>
            <person name="Petriglieri F."/>
            <person name="Kristensen J.M."/>
            <person name="Kirkegaard R.H."/>
            <person name="Michaelsen T.Y."/>
            <person name="Andersen M.H."/>
            <person name="Karst S.M."/>
            <person name="Dueholm M.S."/>
            <person name="Nielsen P.H."/>
            <person name="Albertsen M."/>
        </authorList>
    </citation>
    <scope>NUCLEOTIDE SEQUENCE</scope>
    <source>
        <strain evidence="2">Fred_18-Q3-R57-64_BAT3C.431</strain>
    </source>
</reference>
<dbReference type="GO" id="GO:0051920">
    <property type="term" value="F:peroxiredoxin activity"/>
    <property type="evidence" value="ECO:0007669"/>
    <property type="project" value="InterPro"/>
</dbReference>